<keyword evidence="3" id="KW-1185">Reference proteome</keyword>
<evidence type="ECO:0000313" key="2">
    <source>
        <dbReference type="EMBL" id="MPC49566.1"/>
    </source>
</evidence>
<accession>A0A5B7FVJ6</accession>
<comment type="caution">
    <text evidence="2">The sequence shown here is derived from an EMBL/GenBank/DDBJ whole genome shotgun (WGS) entry which is preliminary data.</text>
</comment>
<gene>
    <name evidence="2" type="ORF">E2C01_043373</name>
</gene>
<evidence type="ECO:0000313" key="3">
    <source>
        <dbReference type="Proteomes" id="UP000324222"/>
    </source>
</evidence>
<protein>
    <submittedName>
        <fullName evidence="2">Uncharacterized protein</fullName>
    </submittedName>
</protein>
<sequence>MVGRGGAAPGTGGVVGHSPDRPMRRREAHPDCTCLSSRPVLPPQVSTPRVPPRLHDAAPRSGVPHFQPVGSPSVANQGLTGGVAQA</sequence>
<dbReference type="EMBL" id="VSRR010008956">
    <property type="protein sequence ID" value="MPC49566.1"/>
    <property type="molecule type" value="Genomic_DNA"/>
</dbReference>
<dbReference type="Proteomes" id="UP000324222">
    <property type="component" value="Unassembled WGS sequence"/>
</dbReference>
<feature type="compositionally biased region" description="Gly residues" evidence="1">
    <location>
        <begin position="1"/>
        <end position="15"/>
    </location>
</feature>
<feature type="region of interest" description="Disordered" evidence="1">
    <location>
        <begin position="1"/>
        <end position="86"/>
    </location>
</feature>
<reference evidence="2 3" key="1">
    <citation type="submission" date="2019-05" db="EMBL/GenBank/DDBJ databases">
        <title>Another draft genome of Portunus trituberculatus and its Hox gene families provides insights of decapod evolution.</title>
        <authorList>
            <person name="Jeong J.-H."/>
            <person name="Song I."/>
            <person name="Kim S."/>
            <person name="Choi T."/>
            <person name="Kim D."/>
            <person name="Ryu S."/>
            <person name="Kim W."/>
        </authorList>
    </citation>
    <scope>NUCLEOTIDE SEQUENCE [LARGE SCALE GENOMIC DNA]</scope>
    <source>
        <tissue evidence="2">Muscle</tissue>
    </source>
</reference>
<name>A0A5B7FVJ6_PORTR</name>
<evidence type="ECO:0000256" key="1">
    <source>
        <dbReference type="SAM" id="MobiDB-lite"/>
    </source>
</evidence>
<proteinExistence type="predicted"/>
<organism evidence="2 3">
    <name type="scientific">Portunus trituberculatus</name>
    <name type="common">Swimming crab</name>
    <name type="synonym">Neptunus trituberculatus</name>
    <dbReference type="NCBI Taxonomy" id="210409"/>
    <lineage>
        <taxon>Eukaryota</taxon>
        <taxon>Metazoa</taxon>
        <taxon>Ecdysozoa</taxon>
        <taxon>Arthropoda</taxon>
        <taxon>Crustacea</taxon>
        <taxon>Multicrustacea</taxon>
        <taxon>Malacostraca</taxon>
        <taxon>Eumalacostraca</taxon>
        <taxon>Eucarida</taxon>
        <taxon>Decapoda</taxon>
        <taxon>Pleocyemata</taxon>
        <taxon>Brachyura</taxon>
        <taxon>Eubrachyura</taxon>
        <taxon>Portunoidea</taxon>
        <taxon>Portunidae</taxon>
        <taxon>Portuninae</taxon>
        <taxon>Portunus</taxon>
    </lineage>
</organism>
<dbReference type="AlphaFoldDB" id="A0A5B7FVJ6"/>